<protein>
    <submittedName>
        <fullName evidence="10">Hydrogenase 4, membrane subunit</fullName>
    </submittedName>
</protein>
<feature type="transmembrane region" description="Helical" evidence="8">
    <location>
        <begin position="55"/>
        <end position="78"/>
    </location>
</feature>
<feature type="transmembrane region" description="Helical" evidence="8">
    <location>
        <begin position="490"/>
        <end position="514"/>
    </location>
</feature>
<feature type="domain" description="NADH:quinone oxidoreductase/Mrp antiporter transmembrane" evidence="9">
    <location>
        <begin position="153"/>
        <end position="443"/>
    </location>
</feature>
<feature type="transmembrane region" description="Helical" evidence="8">
    <location>
        <begin position="547"/>
        <end position="570"/>
    </location>
</feature>
<dbReference type="KEGG" id="efe:EFER_0693"/>
<dbReference type="PRINTS" id="PR01437">
    <property type="entry name" value="NUOXDRDTASE4"/>
</dbReference>
<dbReference type="Pfam" id="PF00361">
    <property type="entry name" value="Proton_antipo_M"/>
    <property type="match status" value="1"/>
</dbReference>
<name>B7LKF9_ESCF3</name>
<evidence type="ECO:0000256" key="1">
    <source>
        <dbReference type="ARBA" id="ARBA00004651"/>
    </source>
</evidence>
<evidence type="ECO:0000259" key="9">
    <source>
        <dbReference type="Pfam" id="PF00361"/>
    </source>
</evidence>
<feature type="transmembrane region" description="Helical" evidence="8">
    <location>
        <begin position="98"/>
        <end position="121"/>
    </location>
</feature>
<dbReference type="GO" id="GO:0005886">
    <property type="term" value="C:plasma membrane"/>
    <property type="evidence" value="ECO:0007669"/>
    <property type="project" value="UniProtKB-SubCell"/>
</dbReference>
<organism evidence="10 11">
    <name type="scientific">Escherichia fergusonii (strain ATCC 35469 / DSM 13698 / CCUG 18766 / IAM 14443 / JCM 21226 / LMG 7866 / NBRC 102419 / NCTC 12128 / CDC 0568-73)</name>
    <dbReference type="NCBI Taxonomy" id="585054"/>
    <lineage>
        <taxon>Bacteria</taxon>
        <taxon>Pseudomonadati</taxon>
        <taxon>Pseudomonadota</taxon>
        <taxon>Gammaproteobacteria</taxon>
        <taxon>Enterobacterales</taxon>
        <taxon>Enterobacteriaceae</taxon>
        <taxon>Escherichia</taxon>
    </lineage>
</organism>
<feature type="transmembrane region" description="Helical" evidence="8">
    <location>
        <begin position="321"/>
        <end position="344"/>
    </location>
</feature>
<feature type="transmembrane region" description="Helical" evidence="8">
    <location>
        <begin position="671"/>
        <end position="690"/>
    </location>
</feature>
<sequence>MSGRHRVGFIFFYFGARLMDALQLLLCSLMLYFFAGIASLFLYDLDRIAIKISGIASLAGGLVGIVSALTQLHSAIPLVTEFITPFPFATLTIRMDSLSAFMLLVISVLVAVCALYSLAYMREYLGKGAAAIGFFMNMFIASMVSLLVMDNAFWFIVFFEMMSLASWFLVIAAQDKESIRAGMLYFFIAHAGSVLIMIAFFLMWRECHSLDFASFRTLPLSPGLASAVFLLGFFGFGAKAGMLPLHSWLPLAHPAAPSHASALMSGVMVKIGIFGILKVSIDLLGNSGLQLWWGVVVIIFGAVSALLGVLYALAENDIKRLLAWSTVENVGIILLGVGVSMVGLSLQLPVIATVGLLAALFHLLNHAMFKGLLFLGAGAVIGRLHTRDMEKMGALAKRMPRTAAAFLIGCVAISALPPLNGFISEWYTYQSLFAMTHFDAVTLRLLGPVAIVMLAVTGALAAMCFVKLYGISFCGAPRSSAAEEAHEAPWQMTVSLLILAALCILLGVGARWVAPHILQVVFSFTHLTSLPVAESFALLPGTSDATLLTPSALFLLLITVPLIPALYWWLTRSHRAAFRRSGDAWACGYGWESAMAPSASGVMQPMRVFFSSLYRLRNQLDPSASLACGLQHVTEGARRTEPFWDDYLIRPVVNVIQRIALRVQQLQSGDFRLYCLYVVVALVVLLIAIAL</sequence>
<dbReference type="Proteomes" id="UP000000745">
    <property type="component" value="Chromosome"/>
</dbReference>
<feature type="transmembrane region" description="Helical" evidence="8">
    <location>
        <begin position="128"/>
        <end position="147"/>
    </location>
</feature>
<gene>
    <name evidence="10" type="ordered locus">EFER_0693</name>
</gene>
<dbReference type="PANTHER" id="PTHR42682">
    <property type="entry name" value="HYDROGENASE-4 COMPONENT F"/>
    <property type="match status" value="1"/>
</dbReference>
<dbReference type="EMBL" id="CU928158">
    <property type="protein sequence ID" value="CAQ88236.1"/>
    <property type="molecule type" value="Genomic_DNA"/>
</dbReference>
<feature type="transmembrane region" description="Helical" evidence="8">
    <location>
        <begin position="261"/>
        <end position="279"/>
    </location>
</feature>
<dbReference type="GO" id="GO:0008137">
    <property type="term" value="F:NADH dehydrogenase (ubiquinone) activity"/>
    <property type="evidence" value="ECO:0007669"/>
    <property type="project" value="InterPro"/>
</dbReference>
<dbReference type="AlphaFoldDB" id="B7LKF9"/>
<accession>B7LKF9</accession>
<evidence type="ECO:0000256" key="4">
    <source>
        <dbReference type="ARBA" id="ARBA00022989"/>
    </source>
</evidence>
<feature type="transmembrane region" description="Helical" evidence="8">
    <location>
        <begin position="21"/>
        <end position="43"/>
    </location>
</feature>
<feature type="transmembrane region" description="Helical" evidence="8">
    <location>
        <begin position="291"/>
        <end position="314"/>
    </location>
</feature>
<proteinExistence type="predicted"/>
<keyword evidence="5" id="KW-0560">Oxidoreductase</keyword>
<evidence type="ECO:0000256" key="7">
    <source>
        <dbReference type="RuleBase" id="RU000320"/>
    </source>
</evidence>
<feature type="transmembrane region" description="Helical" evidence="8">
    <location>
        <begin position="184"/>
        <end position="204"/>
    </location>
</feature>
<evidence type="ECO:0000256" key="6">
    <source>
        <dbReference type="ARBA" id="ARBA00023136"/>
    </source>
</evidence>
<keyword evidence="2" id="KW-1003">Cell membrane</keyword>
<feature type="transmembrane region" description="Helical" evidence="8">
    <location>
        <begin position="350"/>
        <end position="381"/>
    </location>
</feature>
<evidence type="ECO:0000313" key="11">
    <source>
        <dbReference type="Proteomes" id="UP000000745"/>
    </source>
</evidence>
<evidence type="ECO:0000256" key="5">
    <source>
        <dbReference type="ARBA" id="ARBA00023002"/>
    </source>
</evidence>
<dbReference type="InterPro" id="IPR003918">
    <property type="entry name" value="NADH_UbQ_OxRdtase"/>
</dbReference>
<keyword evidence="4 8" id="KW-1133">Transmembrane helix</keyword>
<dbReference type="NCBIfam" id="NF005086">
    <property type="entry name" value="PRK06521.1"/>
    <property type="match status" value="1"/>
</dbReference>
<dbReference type="PANTHER" id="PTHR42682:SF3">
    <property type="entry name" value="FORMATE HYDROGENLYASE SUBUNIT 3-RELATED"/>
    <property type="match status" value="1"/>
</dbReference>
<evidence type="ECO:0000256" key="3">
    <source>
        <dbReference type="ARBA" id="ARBA00022692"/>
    </source>
</evidence>
<keyword evidence="11" id="KW-1185">Reference proteome</keyword>
<reference evidence="11" key="1">
    <citation type="journal article" date="2009" name="PLoS Genet.">
        <title>Organised genome dynamics in the Escherichia coli species results in highly diverse adaptive paths.</title>
        <authorList>
            <person name="Touchon M."/>
            <person name="Hoede C."/>
            <person name="Tenaillon O."/>
            <person name="Barbe V."/>
            <person name="Baeriswyl S."/>
            <person name="Bidet P."/>
            <person name="Bingen E."/>
            <person name="Bonacorsi S."/>
            <person name="Bouchier C."/>
            <person name="Bouvet O."/>
            <person name="Calteau A."/>
            <person name="Chiapello H."/>
            <person name="Clermont O."/>
            <person name="Cruveiller S."/>
            <person name="Danchin A."/>
            <person name="Diard M."/>
            <person name="Dossat C."/>
            <person name="Karoui M.E."/>
            <person name="Frapy E."/>
            <person name="Garry L."/>
            <person name="Ghigo J.M."/>
            <person name="Gilles A.M."/>
            <person name="Johnson J."/>
            <person name="Le Bouguenec C."/>
            <person name="Lescat M."/>
            <person name="Mangenot S."/>
            <person name="Martinez-Jehanne V."/>
            <person name="Matic I."/>
            <person name="Nassif X."/>
            <person name="Oztas S."/>
            <person name="Petit M.A."/>
            <person name="Pichon C."/>
            <person name="Rouy Z."/>
            <person name="Ruf C.S."/>
            <person name="Schneider D."/>
            <person name="Tourret J."/>
            <person name="Vacherie B."/>
            <person name="Vallenet D."/>
            <person name="Medigue C."/>
            <person name="Rocha E.P.C."/>
            <person name="Denamur E."/>
        </authorList>
    </citation>
    <scope>NUCLEOTIDE SEQUENCE [LARGE SCALE GENOMIC DNA]</scope>
    <source>
        <strain evidence="11">ATCC 35469 / DSM 13698 / BCRC 15582 / CCUG 18766 / IAM 14443 / JCM 21226 / LMG 7866 / NBRC 102419 / NCTC 12128 / CDC 0568-73</strain>
    </source>
</reference>
<evidence type="ECO:0000313" key="10">
    <source>
        <dbReference type="EMBL" id="CAQ88236.1"/>
    </source>
</evidence>
<feature type="transmembrane region" description="Helical" evidence="8">
    <location>
        <begin position="402"/>
        <end position="423"/>
    </location>
</feature>
<dbReference type="GO" id="GO:0016491">
    <property type="term" value="F:oxidoreductase activity"/>
    <property type="evidence" value="ECO:0007669"/>
    <property type="project" value="UniProtKB-KW"/>
</dbReference>
<feature type="transmembrane region" description="Helical" evidence="8">
    <location>
        <begin position="443"/>
        <end position="469"/>
    </location>
</feature>
<keyword evidence="6 8" id="KW-0472">Membrane</keyword>
<dbReference type="InterPro" id="IPR001750">
    <property type="entry name" value="ND/Mrp_TM"/>
</dbReference>
<comment type="subcellular location">
    <subcellularLocation>
        <location evidence="1">Cell membrane</location>
        <topology evidence="1">Multi-pass membrane protein</topology>
    </subcellularLocation>
    <subcellularLocation>
        <location evidence="7">Membrane</location>
        <topology evidence="7">Multi-pass membrane protein</topology>
    </subcellularLocation>
</comment>
<feature type="transmembrane region" description="Helical" evidence="8">
    <location>
        <begin position="224"/>
        <end position="249"/>
    </location>
</feature>
<keyword evidence="3 7" id="KW-0812">Transmembrane</keyword>
<evidence type="ECO:0000256" key="2">
    <source>
        <dbReference type="ARBA" id="ARBA00022475"/>
    </source>
</evidence>
<dbReference type="InterPro" id="IPR052175">
    <property type="entry name" value="ComplexI-like_HydComp"/>
</dbReference>
<feature type="transmembrane region" description="Helical" evidence="8">
    <location>
        <begin position="153"/>
        <end position="172"/>
    </location>
</feature>
<dbReference type="GO" id="GO:0042773">
    <property type="term" value="P:ATP synthesis coupled electron transport"/>
    <property type="evidence" value="ECO:0007669"/>
    <property type="project" value="InterPro"/>
</dbReference>
<dbReference type="HOGENOM" id="CLU_007100_8_1_6"/>
<evidence type="ECO:0000256" key="8">
    <source>
        <dbReference type="SAM" id="Phobius"/>
    </source>
</evidence>